<name>A0A3Q4HPC4_NEOBR</name>
<dbReference type="InterPro" id="IPR001356">
    <property type="entry name" value="HD"/>
</dbReference>
<dbReference type="Pfam" id="PF00046">
    <property type="entry name" value="Homeodomain"/>
    <property type="match status" value="1"/>
</dbReference>
<evidence type="ECO:0000259" key="10">
    <source>
        <dbReference type="PROSITE" id="PS50071"/>
    </source>
</evidence>
<dbReference type="PANTHER" id="PTHR47656">
    <property type="entry name" value="HOMEOBOX PROTEIN MIXL"/>
    <property type="match status" value="1"/>
</dbReference>
<dbReference type="SUPFAM" id="SSF46689">
    <property type="entry name" value="Homeodomain-like"/>
    <property type="match status" value="1"/>
</dbReference>
<dbReference type="GO" id="GO:0003007">
    <property type="term" value="P:heart morphogenesis"/>
    <property type="evidence" value="ECO:0007669"/>
    <property type="project" value="Ensembl"/>
</dbReference>
<keyword evidence="12" id="KW-1185">Reference proteome</keyword>
<reference evidence="11" key="1">
    <citation type="submission" date="2025-08" db="UniProtKB">
        <authorList>
            <consortium name="Ensembl"/>
        </authorList>
    </citation>
    <scope>IDENTIFICATION</scope>
</reference>
<dbReference type="GO" id="GO:0000785">
    <property type="term" value="C:chromatin"/>
    <property type="evidence" value="ECO:0007669"/>
    <property type="project" value="Ensembl"/>
</dbReference>
<feature type="domain" description="Homeobox" evidence="10">
    <location>
        <begin position="43"/>
        <end position="103"/>
    </location>
</feature>
<keyword evidence="3" id="KW-0217">Developmental protein</keyword>
<dbReference type="GO" id="GO:0002244">
    <property type="term" value="P:hematopoietic progenitor cell differentiation"/>
    <property type="evidence" value="ECO:0007669"/>
    <property type="project" value="InterPro"/>
</dbReference>
<evidence type="ECO:0000256" key="8">
    <source>
        <dbReference type="RuleBase" id="RU000682"/>
    </source>
</evidence>
<keyword evidence="6 7" id="KW-0539">Nucleus</keyword>
<dbReference type="GO" id="GO:0001228">
    <property type="term" value="F:DNA-binding transcription activator activity, RNA polymerase II-specific"/>
    <property type="evidence" value="ECO:0007669"/>
    <property type="project" value="Ensembl"/>
</dbReference>
<dbReference type="GeneTree" id="ENSGT00940000162190"/>
<dbReference type="AlphaFoldDB" id="A0A3Q4HPC4"/>
<evidence type="ECO:0000256" key="2">
    <source>
        <dbReference type="ARBA" id="ARBA00005733"/>
    </source>
</evidence>
<organism evidence="11 12">
    <name type="scientific">Neolamprologus brichardi</name>
    <name type="common">Fairy cichlid</name>
    <name type="synonym">Lamprologus brichardi</name>
    <dbReference type="NCBI Taxonomy" id="32507"/>
    <lineage>
        <taxon>Eukaryota</taxon>
        <taxon>Metazoa</taxon>
        <taxon>Chordata</taxon>
        <taxon>Craniata</taxon>
        <taxon>Vertebrata</taxon>
        <taxon>Euteleostomi</taxon>
        <taxon>Actinopterygii</taxon>
        <taxon>Neopterygii</taxon>
        <taxon>Teleostei</taxon>
        <taxon>Neoteleostei</taxon>
        <taxon>Acanthomorphata</taxon>
        <taxon>Ovalentaria</taxon>
        <taxon>Cichlomorphae</taxon>
        <taxon>Cichliformes</taxon>
        <taxon>Cichlidae</taxon>
        <taxon>African cichlids</taxon>
        <taxon>Pseudocrenilabrinae</taxon>
        <taxon>Lamprologini</taxon>
        <taxon>Neolamprologus</taxon>
    </lineage>
</organism>
<reference evidence="11" key="2">
    <citation type="submission" date="2025-09" db="UniProtKB">
        <authorList>
            <consortium name="Ensembl"/>
        </authorList>
    </citation>
    <scope>IDENTIFICATION</scope>
</reference>
<dbReference type="GO" id="GO:0001706">
    <property type="term" value="P:endoderm formation"/>
    <property type="evidence" value="ECO:0007669"/>
    <property type="project" value="Ensembl"/>
</dbReference>
<feature type="region of interest" description="Disordered" evidence="9">
    <location>
        <begin position="255"/>
        <end position="284"/>
    </location>
</feature>
<dbReference type="Bgee" id="ENSNBRG00000017395">
    <property type="expression patterns" value="Expressed in testis"/>
</dbReference>
<dbReference type="Proteomes" id="UP000261580">
    <property type="component" value="Unassembled WGS sequence"/>
</dbReference>
<dbReference type="GO" id="GO:1903225">
    <property type="term" value="P:negative regulation of endodermal cell differentiation"/>
    <property type="evidence" value="ECO:0007669"/>
    <property type="project" value="Ensembl"/>
</dbReference>
<dbReference type="PROSITE" id="PS50071">
    <property type="entry name" value="HOMEOBOX_2"/>
    <property type="match status" value="1"/>
</dbReference>
<dbReference type="InterPro" id="IPR042917">
    <property type="entry name" value="MIXL1"/>
</dbReference>
<proteinExistence type="inferred from homology"/>
<dbReference type="Gene3D" id="1.10.10.60">
    <property type="entry name" value="Homeodomain-like"/>
    <property type="match status" value="1"/>
</dbReference>
<dbReference type="PANTHER" id="PTHR47656:SF1">
    <property type="entry name" value="HOMEOBOX PROTEIN MIXL1"/>
    <property type="match status" value="1"/>
</dbReference>
<comment type="similarity">
    <text evidence="2">Belongs to the paired homeobox family.</text>
</comment>
<dbReference type="STRING" id="32507.ENSNBRP00000022703"/>
<evidence type="ECO:0000256" key="9">
    <source>
        <dbReference type="SAM" id="MobiDB-lite"/>
    </source>
</evidence>
<accession>A0A3Q4HPC4</accession>
<evidence type="ECO:0000256" key="5">
    <source>
        <dbReference type="ARBA" id="ARBA00023155"/>
    </source>
</evidence>
<evidence type="ECO:0000256" key="3">
    <source>
        <dbReference type="ARBA" id="ARBA00022473"/>
    </source>
</evidence>
<feature type="DNA-binding region" description="Homeobox" evidence="7">
    <location>
        <begin position="45"/>
        <end position="104"/>
    </location>
</feature>
<dbReference type="SMART" id="SM00389">
    <property type="entry name" value="HOX"/>
    <property type="match status" value="1"/>
</dbReference>
<dbReference type="GO" id="GO:0070373">
    <property type="term" value="P:negative regulation of ERK1 and ERK2 cascade"/>
    <property type="evidence" value="ECO:0007669"/>
    <property type="project" value="Ensembl"/>
</dbReference>
<dbReference type="OMA" id="MYHEGPL"/>
<evidence type="ECO:0000256" key="6">
    <source>
        <dbReference type="ARBA" id="ARBA00023242"/>
    </source>
</evidence>
<evidence type="ECO:0000313" key="11">
    <source>
        <dbReference type="Ensembl" id="ENSNBRP00000022703.1"/>
    </source>
</evidence>
<dbReference type="GO" id="GO:0035050">
    <property type="term" value="P:embryonic heart tube development"/>
    <property type="evidence" value="ECO:0007669"/>
    <property type="project" value="Ensembl"/>
</dbReference>
<dbReference type="FunFam" id="1.10.10.60:FF:000312">
    <property type="entry name" value="Mix-type homeobox gene 1"/>
    <property type="match status" value="1"/>
</dbReference>
<evidence type="ECO:0000313" key="12">
    <source>
        <dbReference type="Proteomes" id="UP000261580"/>
    </source>
</evidence>
<comment type="subcellular location">
    <subcellularLocation>
        <location evidence="1 7 8">Nucleus</location>
    </subcellularLocation>
</comment>
<dbReference type="GO" id="GO:0040037">
    <property type="term" value="P:negative regulation of fibroblast growth factor receptor signaling pathway"/>
    <property type="evidence" value="ECO:0007669"/>
    <property type="project" value="Ensembl"/>
</dbReference>
<sequence length="284" mass="32520">MSAVQGNMRVGEANQFHMYHEGPLQMNNAVNPGWWADKCVAMLTHRRKRTNFTQQQIKVLEKVYNDTKYPDIFLRERLEALTGLPESRIQVWFQNRRAKSRRQVSSSTSTKVSSTPAAGPFIQVQNRMALEKGSYYYAQASASRIYDKEDTRMNPEHMQRHKQSAGTSSCSVPLYPRREHQTNMDANMTNSQAPKVLVEYDNFPPNKTIGPEMKVVIPPIPTQNTFSTPSSSKDNRCQMQYPQARASGDRFDHFSQIPARKTQDFSDSDSDWENEAMASFSGFM</sequence>
<evidence type="ECO:0000256" key="1">
    <source>
        <dbReference type="ARBA" id="ARBA00004123"/>
    </source>
</evidence>
<dbReference type="GO" id="GO:0009880">
    <property type="term" value="P:embryonic pattern specification"/>
    <property type="evidence" value="ECO:0007669"/>
    <property type="project" value="Ensembl"/>
</dbReference>
<dbReference type="GO" id="GO:0000978">
    <property type="term" value="F:RNA polymerase II cis-regulatory region sequence-specific DNA binding"/>
    <property type="evidence" value="ECO:0007669"/>
    <property type="project" value="Ensembl"/>
</dbReference>
<protein>
    <submittedName>
        <fullName evidence="11">Mix paired-like homeobox</fullName>
    </submittedName>
</protein>
<evidence type="ECO:0000256" key="7">
    <source>
        <dbReference type="PROSITE-ProRule" id="PRU00108"/>
    </source>
</evidence>
<keyword evidence="5 7" id="KW-0371">Homeobox</keyword>
<dbReference type="InterPro" id="IPR009057">
    <property type="entry name" value="Homeodomain-like_sf"/>
</dbReference>
<dbReference type="GO" id="GO:0005634">
    <property type="term" value="C:nucleus"/>
    <property type="evidence" value="ECO:0007669"/>
    <property type="project" value="UniProtKB-SubCell"/>
</dbReference>
<keyword evidence="4 7" id="KW-0238">DNA-binding</keyword>
<evidence type="ECO:0000256" key="4">
    <source>
        <dbReference type="ARBA" id="ARBA00023125"/>
    </source>
</evidence>
<dbReference type="CDD" id="cd00086">
    <property type="entry name" value="homeodomain"/>
    <property type="match status" value="1"/>
</dbReference>
<dbReference type="Ensembl" id="ENSNBRT00000023299.1">
    <property type="protein sequence ID" value="ENSNBRP00000022703.1"/>
    <property type="gene ID" value="ENSNBRG00000017395.1"/>
</dbReference>